<comment type="caution">
    <text evidence="2">The sequence shown here is derived from an EMBL/GenBank/DDBJ whole genome shotgun (WGS) entry which is preliminary data.</text>
</comment>
<dbReference type="EMBL" id="JAALLT010000002">
    <property type="protein sequence ID" value="NGP76130.1"/>
    <property type="molecule type" value="Genomic_DNA"/>
</dbReference>
<dbReference type="RefSeq" id="WP_165140200.1">
    <property type="nucleotide sequence ID" value="NZ_JAALLT010000002.1"/>
</dbReference>
<accession>A0A6M1STA9</accession>
<gene>
    <name evidence="2" type="ORF">G3570_05775</name>
</gene>
<reference evidence="2 3" key="1">
    <citation type="submission" date="2020-02" db="EMBL/GenBank/DDBJ databases">
        <title>Balneolaceae bacterium YR4-1, complete genome.</title>
        <authorList>
            <person name="Li Y."/>
            <person name="Wu S."/>
        </authorList>
    </citation>
    <scope>NUCLEOTIDE SEQUENCE [LARGE SCALE GENOMIC DNA]</scope>
    <source>
        <strain evidence="2 3">YR4-1</strain>
    </source>
</reference>
<dbReference type="InterPro" id="IPR021301">
    <property type="entry name" value="DUF2779"/>
</dbReference>
<evidence type="ECO:0000313" key="3">
    <source>
        <dbReference type="Proteomes" id="UP000473278"/>
    </source>
</evidence>
<feature type="domain" description="DUF2779" evidence="1">
    <location>
        <begin position="381"/>
        <end position="525"/>
    </location>
</feature>
<dbReference type="Pfam" id="PF11074">
    <property type="entry name" value="DUF2779"/>
    <property type="match status" value="1"/>
</dbReference>
<dbReference type="AlphaFoldDB" id="A0A6M1STA9"/>
<sequence>MPDKDTDRTYFTKHHFRTGLECPTRLYYNAREYPENREALPSIAHYRYNKKQLTALARCQFPKGLQIDSGSIERDFEETRKKLKKGNTVLFDPVFIHNRLLANIPILEKKGDKVNVYHIQTKTFRRQKSDLSNSAGEIYSKWRKYAIDFAFQIYVISRCYPGWEIRSFFLLPAKYALAKMDKLHEVIGKIQSGESSIRRSGIKKEEIIEPVEVTDEIGKILNDRDSLDSVIAKGRTFEEQLIEMAGYFFREEKYPVTIGNKCKNCEFRIERERVQKGESSGFVECWNESLDINLDNSFKPLVFNLIGPGTKHWVERGIYLQEQVPDGEFYTLDTISNVQGKFNEKQRQSLQIMQAKGNRGPEELVKPNLYRELNRWEFPIHFLDFEAGNYVIPIRKGRRPYHLLVFQYSCHSLTEEGHWNHYQWIDGADGTYPNYELVRSLKKIPDIEQGTIVQYSNFERNALRGIRKELLAEADQVKDAGELTEWILQIINRHDSSNPTGPYLSDLSRLVKNYYYNAEMEDSLSIKDVLQSIMSVSPQLKEIYSRPYNSENYNAAIWWQADPEGAAKSPYRLMLEDREDEGIRRGTEAMVVYAQMLSEDLTVEEKQSLHKALLRYCELDTLAMVMIYQHWHYLMEENWN</sequence>
<evidence type="ECO:0000259" key="1">
    <source>
        <dbReference type="Pfam" id="PF11074"/>
    </source>
</evidence>
<evidence type="ECO:0000313" key="2">
    <source>
        <dbReference type="EMBL" id="NGP76130.1"/>
    </source>
</evidence>
<name>A0A6M1STA9_9BACT</name>
<proteinExistence type="predicted"/>
<dbReference type="Proteomes" id="UP000473278">
    <property type="component" value="Unassembled WGS sequence"/>
</dbReference>
<protein>
    <submittedName>
        <fullName evidence="2">DUF2779 domain-containing protein</fullName>
    </submittedName>
</protein>
<keyword evidence="3" id="KW-1185">Reference proteome</keyword>
<organism evidence="2 3">
    <name type="scientific">Halalkalibaculum roseum</name>
    <dbReference type="NCBI Taxonomy" id="2709311"/>
    <lineage>
        <taxon>Bacteria</taxon>
        <taxon>Pseudomonadati</taxon>
        <taxon>Balneolota</taxon>
        <taxon>Balneolia</taxon>
        <taxon>Balneolales</taxon>
        <taxon>Balneolaceae</taxon>
        <taxon>Halalkalibaculum</taxon>
    </lineage>
</organism>